<organism evidence="2 3">
    <name type="scientific">Glossina pallidipes</name>
    <name type="common">Tsetse fly</name>
    <dbReference type="NCBI Taxonomy" id="7398"/>
    <lineage>
        <taxon>Eukaryota</taxon>
        <taxon>Metazoa</taxon>
        <taxon>Ecdysozoa</taxon>
        <taxon>Arthropoda</taxon>
        <taxon>Hexapoda</taxon>
        <taxon>Insecta</taxon>
        <taxon>Pterygota</taxon>
        <taxon>Neoptera</taxon>
        <taxon>Endopterygota</taxon>
        <taxon>Diptera</taxon>
        <taxon>Brachycera</taxon>
        <taxon>Muscomorpha</taxon>
        <taxon>Hippoboscoidea</taxon>
        <taxon>Glossinidae</taxon>
        <taxon>Glossina</taxon>
    </lineage>
</organism>
<reference evidence="3" key="1">
    <citation type="submission" date="2014-03" db="EMBL/GenBank/DDBJ databases">
        <authorList>
            <person name="Aksoy S."/>
            <person name="Warren W."/>
            <person name="Wilson R.K."/>
        </authorList>
    </citation>
    <scope>NUCLEOTIDE SEQUENCE [LARGE SCALE GENOMIC DNA]</scope>
    <source>
        <strain evidence="3">IAEA</strain>
    </source>
</reference>
<evidence type="ECO:0000256" key="1">
    <source>
        <dbReference type="SAM" id="Phobius"/>
    </source>
</evidence>
<dbReference type="AlphaFoldDB" id="A0A1B0ABZ0"/>
<evidence type="ECO:0000313" key="3">
    <source>
        <dbReference type="Proteomes" id="UP000092445"/>
    </source>
</evidence>
<name>A0A1B0ABZ0_GLOPL</name>
<proteinExistence type="predicted"/>
<sequence>MSERPTNLKFLHITTTTTAMVYRVLGYMIAVLESEGVLILILRLLHESRDEGHAIEFVGNTSHIFIIEKVNNVDYLATEGSDNASDNASTYERRYPFVKKLITKKKKTLLRGKAPDLELMR</sequence>
<feature type="transmembrane region" description="Helical" evidence="1">
    <location>
        <begin position="20"/>
        <end position="42"/>
    </location>
</feature>
<accession>A0A1B0ABZ0</accession>
<reference evidence="2" key="2">
    <citation type="submission" date="2020-05" db="UniProtKB">
        <authorList>
            <consortium name="EnsemblMetazoa"/>
        </authorList>
    </citation>
    <scope>IDENTIFICATION</scope>
    <source>
        <strain evidence="2">IAEA</strain>
    </source>
</reference>
<protein>
    <submittedName>
        <fullName evidence="2">Uncharacterized protein</fullName>
    </submittedName>
</protein>
<keyword evidence="1" id="KW-0812">Transmembrane</keyword>
<keyword evidence="1" id="KW-1133">Transmembrane helix</keyword>
<evidence type="ECO:0000313" key="2">
    <source>
        <dbReference type="EnsemblMetazoa" id="GPAI040660-PA"/>
    </source>
</evidence>
<dbReference type="Proteomes" id="UP000092445">
    <property type="component" value="Unassembled WGS sequence"/>
</dbReference>
<dbReference type="VEuPathDB" id="VectorBase:GPAI040660"/>
<keyword evidence="1" id="KW-0472">Membrane</keyword>
<keyword evidence="3" id="KW-1185">Reference proteome</keyword>
<dbReference type="EnsemblMetazoa" id="GPAI040660-RA">
    <property type="protein sequence ID" value="GPAI040660-PA"/>
    <property type="gene ID" value="GPAI040660"/>
</dbReference>